<dbReference type="Gene3D" id="3.30.590.10">
    <property type="entry name" value="Glutamine synthetase/guanido kinase, catalytic domain"/>
    <property type="match status" value="1"/>
</dbReference>
<dbReference type="InterPro" id="IPR006680">
    <property type="entry name" value="Amidohydro-rel"/>
</dbReference>
<proteinExistence type="inferred from homology"/>
<dbReference type="InterPro" id="IPR032466">
    <property type="entry name" value="Metal_Hydrolase"/>
</dbReference>
<evidence type="ECO:0000313" key="6">
    <source>
        <dbReference type="Proteomes" id="UP000324767"/>
    </source>
</evidence>
<dbReference type="PROSITE" id="PS51987">
    <property type="entry name" value="GS_CATALYTIC"/>
    <property type="match status" value="1"/>
</dbReference>
<dbReference type="Pfam" id="PF00120">
    <property type="entry name" value="Gln-synt_C"/>
    <property type="match status" value="1"/>
</dbReference>
<accession>A0A5M8PJV5</accession>
<dbReference type="SMART" id="SM01230">
    <property type="entry name" value="Gln-synt_C"/>
    <property type="match status" value="1"/>
</dbReference>
<dbReference type="PANTHER" id="PTHR43383">
    <property type="entry name" value="NODULIN 6"/>
    <property type="match status" value="1"/>
</dbReference>
<dbReference type="GO" id="GO:0004356">
    <property type="term" value="F:glutamine synthetase activity"/>
    <property type="evidence" value="ECO:0007669"/>
    <property type="project" value="InterPro"/>
</dbReference>
<dbReference type="Proteomes" id="UP000324767">
    <property type="component" value="Unassembled WGS sequence"/>
</dbReference>
<sequence>MEALIKAIQDTPIIDHHAHNLLLPSEMGAHPLMSMTTEANGPALKYASSTLAHIRAVRQLSGILECEASWESVQSRIEEERTRPDDVWARKCFQGIETVLIDDGLDGNTVHPYDWHHRLTRSRCKRIVRVEKVAEEILALALMDPHSGDSPKLLAMITDSFITYMQGAIEDPEVVGFKSVICYRTGLAIPDLANLDPRAALDTLLKQSSAGFTRLEEETLSPYFVHLAAQELARSASASRPSKPFQFHTGLGDNDIMLRLSSPSHLQPFIKEYPSVPIVLLHASYPYTKDAGYLASTYENVYMDIGEVFPMISQEGQERVIREALELCPTEKLTWSTDGHWFPETYLLAVIQVREAMELVLCEYVRRSALDTIQAIKVVQDIFFNTSNRLYNLALPFRPLSSETSPCRSIQMSNPMLNQLSSFLQFLAEVDSTKYLRLQWLDYTTTLRARILPIKQAIQLFRAGKYLGVTESVFALTQIDSLAAGFGPVGEYKLYPCFDSLRRGGQHGYATMQCEFREDNGEPVPSCPRTVLRGIAEQAELRGIEFLIGFEIEIVFMKWAEVDGAVKYRHPPADQGHAWSTVVSLHDIETMHVVENAIDRLEKAGIDIQHFHPESCPGQWEFILPPMRPVAAVDTLLAARDIISLSAAEYNLRATVIPKPTPEAAGTGAHVHMSLTPAENHEAFYAGVLQHLPAITAFTYSNSASYERAVDSVWAGGTWVAWGSQNREAPLRKIQGSHWEMKCVDGLANFYLALSAILGAGLKGVSDGEHLVMGDCQFDPAAVDEGQRKKFGIERQLPKSIHESLDCLREDRVLRAVVGEKVVETYLAVKKVETEMLDAMDPDKRRHWLIERY</sequence>
<dbReference type="AlphaFoldDB" id="A0A5M8PJV5"/>
<dbReference type="SUPFAM" id="SSF51556">
    <property type="entry name" value="Metallo-dependent hydrolases"/>
    <property type="match status" value="1"/>
</dbReference>
<dbReference type="SUPFAM" id="SSF55931">
    <property type="entry name" value="Glutamine synthetase/guanido kinase"/>
    <property type="match status" value="1"/>
</dbReference>
<evidence type="ECO:0000259" key="4">
    <source>
        <dbReference type="PROSITE" id="PS51987"/>
    </source>
</evidence>
<dbReference type="InterPro" id="IPR014746">
    <property type="entry name" value="Gln_synth/guanido_kin_cat_dom"/>
</dbReference>
<comment type="similarity">
    <text evidence="2 3">Belongs to the glutamine synthetase family.</text>
</comment>
<dbReference type="Pfam" id="PF04909">
    <property type="entry name" value="Amidohydro_2"/>
    <property type="match status" value="1"/>
</dbReference>
<dbReference type="OrthoDB" id="3364440at2759"/>
<dbReference type="EMBL" id="VXIT01000010">
    <property type="protein sequence ID" value="KAA6409667.1"/>
    <property type="molecule type" value="Genomic_DNA"/>
</dbReference>
<protein>
    <recommendedName>
        <fullName evidence="1">Glutamine synthetase</fullName>
    </recommendedName>
</protein>
<dbReference type="GO" id="GO:0006542">
    <property type="term" value="P:glutamine biosynthetic process"/>
    <property type="evidence" value="ECO:0007669"/>
    <property type="project" value="InterPro"/>
</dbReference>
<dbReference type="PANTHER" id="PTHR43383:SF2">
    <property type="entry name" value="AMIDOHYDROLASE 2 FAMILY PROTEIN"/>
    <property type="match status" value="1"/>
</dbReference>
<evidence type="ECO:0000256" key="2">
    <source>
        <dbReference type="PROSITE-ProRule" id="PRU01331"/>
    </source>
</evidence>
<dbReference type="Gene3D" id="3.20.20.140">
    <property type="entry name" value="Metal-dependent hydrolases"/>
    <property type="match status" value="1"/>
</dbReference>
<dbReference type="GO" id="GO:0016787">
    <property type="term" value="F:hydrolase activity"/>
    <property type="evidence" value="ECO:0007669"/>
    <property type="project" value="InterPro"/>
</dbReference>
<dbReference type="Gene3D" id="3.10.20.70">
    <property type="entry name" value="Glutamine synthetase, N-terminal domain"/>
    <property type="match status" value="1"/>
</dbReference>
<reference evidence="5 6" key="1">
    <citation type="submission" date="2019-09" db="EMBL/GenBank/DDBJ databases">
        <title>The hologenome of the rock-dwelling lichen Lasallia pustulata.</title>
        <authorList>
            <person name="Greshake Tzovaras B."/>
            <person name="Segers F."/>
            <person name="Bicker A."/>
            <person name="Dal Grande F."/>
            <person name="Otte J."/>
            <person name="Hankeln T."/>
            <person name="Schmitt I."/>
            <person name="Ebersberger I."/>
        </authorList>
    </citation>
    <scope>NUCLEOTIDE SEQUENCE [LARGE SCALE GENOMIC DNA]</scope>
    <source>
        <strain evidence="5">A1-1</strain>
    </source>
</reference>
<evidence type="ECO:0000256" key="1">
    <source>
        <dbReference type="ARBA" id="ARBA00021364"/>
    </source>
</evidence>
<organism evidence="5 6">
    <name type="scientific">Lasallia pustulata</name>
    <dbReference type="NCBI Taxonomy" id="136370"/>
    <lineage>
        <taxon>Eukaryota</taxon>
        <taxon>Fungi</taxon>
        <taxon>Dikarya</taxon>
        <taxon>Ascomycota</taxon>
        <taxon>Pezizomycotina</taxon>
        <taxon>Lecanoromycetes</taxon>
        <taxon>OSLEUM clade</taxon>
        <taxon>Umbilicariomycetidae</taxon>
        <taxon>Umbilicariales</taxon>
        <taxon>Umbilicariaceae</taxon>
        <taxon>Lasallia</taxon>
    </lineage>
</organism>
<dbReference type="InterPro" id="IPR008146">
    <property type="entry name" value="Gln_synth_cat_dom"/>
</dbReference>
<evidence type="ECO:0000256" key="3">
    <source>
        <dbReference type="RuleBase" id="RU000384"/>
    </source>
</evidence>
<gene>
    <name evidence="5" type="ORF">FRX48_06279</name>
</gene>
<comment type="caution">
    <text evidence="5">The sequence shown here is derived from an EMBL/GenBank/DDBJ whole genome shotgun (WGS) entry which is preliminary data.</text>
</comment>
<name>A0A5M8PJV5_9LECA</name>
<feature type="domain" description="GS catalytic" evidence="4">
    <location>
        <begin position="528"/>
        <end position="853"/>
    </location>
</feature>
<evidence type="ECO:0000313" key="5">
    <source>
        <dbReference type="EMBL" id="KAA6409667.1"/>
    </source>
</evidence>
<dbReference type="InterPro" id="IPR036651">
    <property type="entry name" value="Gln_synt_N_sf"/>
</dbReference>